<evidence type="ECO:0000313" key="2">
    <source>
        <dbReference type="Proteomes" id="UP001234989"/>
    </source>
</evidence>
<proteinExistence type="predicted"/>
<accession>A0AAF0TF40</accession>
<name>A0AAF0TF40_SOLVR</name>
<keyword evidence="2" id="KW-1185">Reference proteome</keyword>
<dbReference type="EMBL" id="CP133614">
    <property type="protein sequence ID" value="WMV18052.1"/>
    <property type="molecule type" value="Genomic_DNA"/>
</dbReference>
<sequence>CIVQQTGAPIQTTPKPSQRFGVTVTWKSSRKLQIQKLIRIFIENL</sequence>
<dbReference type="AlphaFoldDB" id="A0AAF0TF40"/>
<organism evidence="1 2">
    <name type="scientific">Solanum verrucosum</name>
    <dbReference type="NCBI Taxonomy" id="315347"/>
    <lineage>
        <taxon>Eukaryota</taxon>
        <taxon>Viridiplantae</taxon>
        <taxon>Streptophyta</taxon>
        <taxon>Embryophyta</taxon>
        <taxon>Tracheophyta</taxon>
        <taxon>Spermatophyta</taxon>
        <taxon>Magnoliopsida</taxon>
        <taxon>eudicotyledons</taxon>
        <taxon>Gunneridae</taxon>
        <taxon>Pentapetalae</taxon>
        <taxon>asterids</taxon>
        <taxon>lamiids</taxon>
        <taxon>Solanales</taxon>
        <taxon>Solanaceae</taxon>
        <taxon>Solanoideae</taxon>
        <taxon>Solaneae</taxon>
        <taxon>Solanum</taxon>
    </lineage>
</organism>
<dbReference type="Proteomes" id="UP001234989">
    <property type="component" value="Chromosome 3"/>
</dbReference>
<protein>
    <submittedName>
        <fullName evidence="1">Uncharacterized protein</fullName>
    </submittedName>
</protein>
<evidence type="ECO:0000313" key="1">
    <source>
        <dbReference type="EMBL" id="WMV18052.1"/>
    </source>
</evidence>
<feature type="non-terminal residue" evidence="1">
    <location>
        <position position="1"/>
    </location>
</feature>
<gene>
    <name evidence="1" type="ORF">MTR67_011437</name>
</gene>
<reference evidence="1" key="1">
    <citation type="submission" date="2023-08" db="EMBL/GenBank/DDBJ databases">
        <title>A de novo genome assembly of Solanum verrucosum Schlechtendal, a Mexican diploid species geographically isolated from the other diploid A-genome species in potato relatives.</title>
        <authorList>
            <person name="Hosaka K."/>
        </authorList>
    </citation>
    <scope>NUCLEOTIDE SEQUENCE</scope>
    <source>
        <tissue evidence="1">Young leaves</tissue>
    </source>
</reference>